<dbReference type="AlphaFoldDB" id="A0A8S1SMP2"/>
<comment type="caution">
    <text evidence="2">The sequence shown here is derived from an EMBL/GenBank/DDBJ whole genome shotgun (WGS) entry which is preliminary data.</text>
</comment>
<reference evidence="2" key="1">
    <citation type="submission" date="2021-01" db="EMBL/GenBank/DDBJ databases">
        <authorList>
            <consortium name="Genoscope - CEA"/>
            <person name="William W."/>
        </authorList>
    </citation>
    <scope>NUCLEOTIDE SEQUENCE</scope>
</reference>
<accession>A0A8S1SMP2</accession>
<evidence type="ECO:0000313" key="3">
    <source>
        <dbReference type="Proteomes" id="UP000683925"/>
    </source>
</evidence>
<sequence length="152" mass="17639">MLAFQSCNLSSSQQSGLSMLNVNQSHEIQPSQSSSYWLQALNQFPSQIQQKDQLIQQENQKLRNENQVLQQQVNHLENKQQELIYEIHDLRQLIKRVYSESEMSVQFLKAKNVALEHLNDSLEKALKNLQNNIHMFGQLKDLSGFMKEGVDP</sequence>
<name>A0A8S1SMP2_PAROT</name>
<organism evidence="2 3">
    <name type="scientific">Paramecium octaurelia</name>
    <dbReference type="NCBI Taxonomy" id="43137"/>
    <lineage>
        <taxon>Eukaryota</taxon>
        <taxon>Sar</taxon>
        <taxon>Alveolata</taxon>
        <taxon>Ciliophora</taxon>
        <taxon>Intramacronucleata</taxon>
        <taxon>Oligohymenophorea</taxon>
        <taxon>Peniculida</taxon>
        <taxon>Parameciidae</taxon>
        <taxon>Paramecium</taxon>
    </lineage>
</organism>
<evidence type="ECO:0000313" key="2">
    <source>
        <dbReference type="EMBL" id="CAD8141955.1"/>
    </source>
</evidence>
<dbReference type="OrthoDB" id="311859at2759"/>
<feature type="coiled-coil region" evidence="1">
    <location>
        <begin position="48"/>
        <end position="139"/>
    </location>
</feature>
<gene>
    <name evidence="2" type="ORF">POCTA_138.1.T0130219</name>
</gene>
<evidence type="ECO:0000256" key="1">
    <source>
        <dbReference type="SAM" id="Coils"/>
    </source>
</evidence>
<proteinExistence type="predicted"/>
<keyword evidence="3" id="KW-1185">Reference proteome</keyword>
<dbReference type="Proteomes" id="UP000683925">
    <property type="component" value="Unassembled WGS sequence"/>
</dbReference>
<protein>
    <submittedName>
        <fullName evidence="2">Uncharacterized protein</fullName>
    </submittedName>
</protein>
<dbReference type="OMA" id="YEIHDLR"/>
<dbReference type="EMBL" id="CAJJDP010000012">
    <property type="protein sequence ID" value="CAD8141955.1"/>
    <property type="molecule type" value="Genomic_DNA"/>
</dbReference>
<keyword evidence="1" id="KW-0175">Coiled coil</keyword>